<reference evidence="8 9" key="1">
    <citation type="submission" date="2021-04" db="EMBL/GenBank/DDBJ databases">
        <authorList>
            <person name="Bliznina A."/>
        </authorList>
    </citation>
    <scope>NUCLEOTIDE SEQUENCE [LARGE SCALE GENOMIC DNA]</scope>
</reference>
<accession>A0ABN7SJM3</accession>
<gene>
    <name evidence="8" type="ORF">OKIOD_LOCUS6285</name>
</gene>
<evidence type="ECO:0000256" key="3">
    <source>
        <dbReference type="PROSITE-ProRule" id="PRU00059"/>
    </source>
</evidence>
<dbReference type="Gene3D" id="2.60.120.290">
    <property type="entry name" value="Spermadhesin, CUB domain"/>
    <property type="match status" value="1"/>
</dbReference>
<evidence type="ECO:0000313" key="8">
    <source>
        <dbReference type="EMBL" id="CAG5096667.1"/>
    </source>
</evidence>
<feature type="chain" id="PRO_5047239610" evidence="6">
    <location>
        <begin position="20"/>
        <end position="451"/>
    </location>
</feature>
<dbReference type="EMBL" id="OU015569">
    <property type="protein sequence ID" value="CAG5096667.1"/>
    <property type="molecule type" value="Genomic_DNA"/>
</dbReference>
<dbReference type="SMART" id="SM00042">
    <property type="entry name" value="CUB"/>
    <property type="match status" value="1"/>
</dbReference>
<evidence type="ECO:0000256" key="4">
    <source>
        <dbReference type="SAM" id="MobiDB-lite"/>
    </source>
</evidence>
<organism evidence="8 9">
    <name type="scientific">Oikopleura dioica</name>
    <name type="common">Tunicate</name>
    <dbReference type="NCBI Taxonomy" id="34765"/>
    <lineage>
        <taxon>Eukaryota</taxon>
        <taxon>Metazoa</taxon>
        <taxon>Chordata</taxon>
        <taxon>Tunicata</taxon>
        <taxon>Appendicularia</taxon>
        <taxon>Copelata</taxon>
        <taxon>Oikopleuridae</taxon>
        <taxon>Oikopleura</taxon>
    </lineage>
</organism>
<evidence type="ECO:0000256" key="2">
    <source>
        <dbReference type="ARBA" id="ARBA00023157"/>
    </source>
</evidence>
<dbReference type="PANTHER" id="PTHR24251">
    <property type="entry name" value="OVOCHYMASE-RELATED"/>
    <property type="match status" value="1"/>
</dbReference>
<feature type="compositionally biased region" description="Basic and acidic residues" evidence="4">
    <location>
        <begin position="425"/>
        <end position="443"/>
    </location>
</feature>
<feature type="region of interest" description="Disordered" evidence="4">
    <location>
        <begin position="425"/>
        <end position="451"/>
    </location>
</feature>
<evidence type="ECO:0000256" key="6">
    <source>
        <dbReference type="SAM" id="SignalP"/>
    </source>
</evidence>
<dbReference type="PROSITE" id="PS01180">
    <property type="entry name" value="CUB"/>
    <property type="match status" value="1"/>
</dbReference>
<keyword evidence="6" id="KW-0732">Signal</keyword>
<dbReference type="Pfam" id="PF00431">
    <property type="entry name" value="CUB"/>
    <property type="match status" value="1"/>
</dbReference>
<keyword evidence="9" id="KW-1185">Reference proteome</keyword>
<keyword evidence="5" id="KW-1133">Transmembrane helix</keyword>
<feature type="compositionally biased region" description="Low complexity" evidence="4">
    <location>
        <begin position="312"/>
        <end position="340"/>
    </location>
</feature>
<feature type="signal peptide" evidence="6">
    <location>
        <begin position="1"/>
        <end position="19"/>
    </location>
</feature>
<dbReference type="InterPro" id="IPR035914">
    <property type="entry name" value="Sperma_CUB_dom_sf"/>
</dbReference>
<keyword evidence="2" id="KW-1015">Disulfide bond</keyword>
<evidence type="ECO:0000256" key="5">
    <source>
        <dbReference type="SAM" id="Phobius"/>
    </source>
</evidence>
<feature type="region of interest" description="Disordered" evidence="4">
    <location>
        <begin position="293"/>
        <end position="347"/>
    </location>
</feature>
<feature type="domain" description="CUB" evidence="7">
    <location>
        <begin position="32"/>
        <end position="150"/>
    </location>
</feature>
<feature type="region of interest" description="Disordered" evidence="4">
    <location>
        <begin position="231"/>
        <end position="281"/>
    </location>
</feature>
<protein>
    <submittedName>
        <fullName evidence="8">Oidioi.mRNA.OKI2018_I69.XSR.g14727.t1.cds</fullName>
    </submittedName>
</protein>
<dbReference type="CDD" id="cd00041">
    <property type="entry name" value="CUB"/>
    <property type="match status" value="1"/>
</dbReference>
<sequence length="451" mass="50598">MHFLRVLHVLLFFIEKTAAGPPSDIKWDISHCVDEVISPGVGEEQHSKVIVSRYYPSPMGNNWECEYKIQNPDTQMKIMVEFLFFDLARCDLQNVTIVDWKTKNAVGPLCGTDTPQRYLSESSRIHIFVKSGQIPDGVRHIGFMLKVTRTPPGFEEEFQRLLRQESGQPEYPDYMAGLGRPLGRLQNPMPGMRMPGMGNGMVAPFPGMMGMMPNMNLGRPNLPMGNMRNMNMGFRPRQQVPSSLPKSPLIPTASRNPGYSDGPPHLSAAYGPERPSMNAPTSFSNAAVEAISRRNQGSTADLPEPVITKRPQMNGRMRNGQQRQQKGRPRGQNGRQQRPMPVTPQRGMLIPPPIRMKSNNQQQIEATPQIPDFAIPPTKATRIEPAEEGLSSEIISLVCVGIVLISIIAVAITCKLRAVERKKKEEYKTREKVTAARNYEKNKNKTNKFKN</sequence>
<evidence type="ECO:0000259" key="7">
    <source>
        <dbReference type="PROSITE" id="PS01180"/>
    </source>
</evidence>
<feature type="transmembrane region" description="Helical" evidence="5">
    <location>
        <begin position="394"/>
        <end position="414"/>
    </location>
</feature>
<name>A0ABN7SJM3_OIKDI</name>
<keyword evidence="5" id="KW-0812">Transmembrane</keyword>
<dbReference type="InterPro" id="IPR000859">
    <property type="entry name" value="CUB_dom"/>
</dbReference>
<proteinExistence type="predicted"/>
<keyword evidence="1" id="KW-0677">Repeat</keyword>
<comment type="caution">
    <text evidence="3">Lacks conserved residue(s) required for the propagation of feature annotation.</text>
</comment>
<dbReference type="Proteomes" id="UP001158576">
    <property type="component" value="Chromosome XSR"/>
</dbReference>
<evidence type="ECO:0000256" key="1">
    <source>
        <dbReference type="ARBA" id="ARBA00022737"/>
    </source>
</evidence>
<keyword evidence="5" id="KW-0472">Membrane</keyword>
<dbReference type="SUPFAM" id="SSF49854">
    <property type="entry name" value="Spermadhesin, CUB domain"/>
    <property type="match status" value="1"/>
</dbReference>
<dbReference type="PANTHER" id="PTHR24251:SF28">
    <property type="entry name" value="NEUROPILIN AND TOLLOID-LIKE, ISOFORM B"/>
    <property type="match status" value="1"/>
</dbReference>
<evidence type="ECO:0000313" key="9">
    <source>
        <dbReference type="Proteomes" id="UP001158576"/>
    </source>
</evidence>